<evidence type="ECO:0000313" key="3">
    <source>
        <dbReference type="EMBL" id="GAL81026.1"/>
    </source>
</evidence>
<dbReference type="InterPro" id="IPR044946">
    <property type="entry name" value="Restrct_endonuc_typeI_TRD_sf"/>
</dbReference>
<evidence type="ECO:0000256" key="1">
    <source>
        <dbReference type="ARBA" id="ARBA00022747"/>
    </source>
</evidence>
<reference evidence="3 4" key="1">
    <citation type="journal article" date="2014" name="Genome Announc.">
        <title>Draft Genome Sequences of Marine Flavobacterium Algibacter lectus Strains SS8 and NR4.</title>
        <authorList>
            <person name="Takatani N."/>
            <person name="Nakanishi M."/>
            <person name="Meirelles P."/>
            <person name="Mino S."/>
            <person name="Suda W."/>
            <person name="Oshima K."/>
            <person name="Hattori M."/>
            <person name="Ohkuma M."/>
            <person name="Hosokawa M."/>
            <person name="Miyashita K."/>
            <person name="Thompson F.L."/>
            <person name="Niwa A."/>
            <person name="Sawabe T."/>
            <person name="Sawabe T."/>
        </authorList>
    </citation>
    <scope>NUCLEOTIDE SEQUENCE [LARGE SCALE GENOMIC DNA]</scope>
    <source>
        <strain evidence="4">JCM19274</strain>
    </source>
</reference>
<protein>
    <submittedName>
        <fullName evidence="3">Type I restriction-modification system S subunit</fullName>
    </submittedName>
</protein>
<dbReference type="GO" id="GO:0009307">
    <property type="term" value="P:DNA restriction-modification system"/>
    <property type="evidence" value="ECO:0007669"/>
    <property type="project" value="UniProtKB-KW"/>
</dbReference>
<dbReference type="GO" id="GO:0003677">
    <property type="term" value="F:DNA binding"/>
    <property type="evidence" value="ECO:0007669"/>
    <property type="project" value="UniProtKB-KW"/>
</dbReference>
<dbReference type="SUPFAM" id="SSF116734">
    <property type="entry name" value="DNA methylase specificity domain"/>
    <property type="match status" value="2"/>
</dbReference>
<dbReference type="REBASE" id="385578">
    <property type="entry name" value="S.AleNR4ORF2202P"/>
</dbReference>
<evidence type="ECO:0000256" key="2">
    <source>
        <dbReference type="ARBA" id="ARBA00023125"/>
    </source>
</evidence>
<organism evidence="3 4">
    <name type="scientific">Algibacter lectus</name>
    <dbReference type="NCBI Taxonomy" id="221126"/>
    <lineage>
        <taxon>Bacteria</taxon>
        <taxon>Pseudomonadati</taxon>
        <taxon>Bacteroidota</taxon>
        <taxon>Flavobacteriia</taxon>
        <taxon>Flavobacteriales</taxon>
        <taxon>Flavobacteriaceae</taxon>
        <taxon>Algibacter</taxon>
    </lineage>
</organism>
<dbReference type="EMBL" id="BBNU01000013">
    <property type="protein sequence ID" value="GAL81026.1"/>
    <property type="molecule type" value="Genomic_DNA"/>
</dbReference>
<accession>A0A090WVN3</accession>
<dbReference type="AlphaFoldDB" id="A0A090WVN3"/>
<sequence>MGSDNIIRIVPSKSNKVGVIYSFLISKYGQALFSKLATGGVQPYISEEMLLDFPIPEFEVGLEIKINKLIEKSSQLKLESFESFEKAKKYFDDKLVNEEVSASIAIKKSKSIRKYQNRLDASFNILKKHYDDIISKNFKTSKAIGSYKHRIFIPNRGKRNYTTKGLKYLSTTDISSFNYTKINKFLSFRMKGIETLKVKQNWILIARSGQEILGDSFYVNESMNNLGVNEHALRLIVNREESSYIYAFLSSNFGKKYLRSGIFGSAILTINDDFLRTVLIPQLEEKEKAEITNLIERSNQSSHKAIELENEAIALVENEIEEWHK</sequence>
<dbReference type="Proteomes" id="UP000029643">
    <property type="component" value="Unassembled WGS sequence"/>
</dbReference>
<keyword evidence="1" id="KW-0680">Restriction system</keyword>
<dbReference type="InterPro" id="IPR052021">
    <property type="entry name" value="Type-I_RS_S_subunit"/>
</dbReference>
<proteinExistence type="predicted"/>
<name>A0A090WVN3_9FLAO</name>
<dbReference type="Gene3D" id="3.90.220.20">
    <property type="entry name" value="DNA methylase specificity domains"/>
    <property type="match status" value="2"/>
</dbReference>
<dbReference type="PANTHER" id="PTHR30408">
    <property type="entry name" value="TYPE-1 RESTRICTION ENZYME ECOKI SPECIFICITY PROTEIN"/>
    <property type="match status" value="1"/>
</dbReference>
<comment type="caution">
    <text evidence="3">The sequence shown here is derived from an EMBL/GenBank/DDBJ whole genome shotgun (WGS) entry which is preliminary data.</text>
</comment>
<gene>
    <name evidence="3" type="ORF">JCM19274_2200</name>
</gene>
<evidence type="ECO:0000313" key="4">
    <source>
        <dbReference type="Proteomes" id="UP000029643"/>
    </source>
</evidence>
<dbReference type="PANTHER" id="PTHR30408:SF12">
    <property type="entry name" value="TYPE I RESTRICTION ENZYME MJAVIII SPECIFICITY SUBUNIT"/>
    <property type="match status" value="1"/>
</dbReference>
<keyword evidence="2" id="KW-0238">DNA-binding</keyword>